<dbReference type="STRING" id="31234.E3M4B5"/>
<dbReference type="eggNOG" id="KOG4552">
    <property type="taxonomic scope" value="Eukaryota"/>
</dbReference>
<dbReference type="OrthoDB" id="1929813at2759"/>
<dbReference type="Pfam" id="PF10018">
    <property type="entry name" value="Med4"/>
    <property type="match status" value="1"/>
</dbReference>
<dbReference type="PANTHER" id="PTHR13208">
    <property type="entry name" value="MEDIATOR OF RNA POLYMERASE II TRANSCRIPTION SUBUNIT 4"/>
    <property type="match status" value="1"/>
</dbReference>
<dbReference type="GO" id="GO:0003712">
    <property type="term" value="F:transcription coregulator activity"/>
    <property type="evidence" value="ECO:0007669"/>
    <property type="project" value="InterPro"/>
</dbReference>
<evidence type="ECO:0000313" key="1">
    <source>
        <dbReference type="EMBL" id="OZF76187.1"/>
    </source>
</evidence>
<keyword evidence="2" id="KW-1185">Reference proteome</keyword>
<sequence>MMRSDERSLRDLLLESADDLEHVLKMIVDTLINREKSVMLKNGESVTNIIKLFDSKQEIIKTLLKKVPEYQERENLIRTLKGHVEKRDAVIQQVENNLKACEVALTRSCFHANLKLKQMSEAALRPVNSEILIKMAHQISKHNSVSAPLTWQIGDPSRPFPQEHEFRAGHLLNQKVQSSGPQLLPGKNVAQRPLITSPSASSSNGGAAPIRTVGTPLINSAPDGEYSPRTGYGAEKTPPIQQQVLRGATPNEKQWQNPGASGTASSQSPYNRLSQSPSSSPNVKLKIIGLPTRVGGMDQVQDVRDIEQMSSDSSNSSDSSDDEGASKKTGGSNKS</sequence>
<organism evidence="1 2">
    <name type="scientific">Caenorhabditis remanei</name>
    <name type="common">Caenorhabditis vulgaris</name>
    <dbReference type="NCBI Taxonomy" id="31234"/>
    <lineage>
        <taxon>Eukaryota</taxon>
        <taxon>Metazoa</taxon>
        <taxon>Ecdysozoa</taxon>
        <taxon>Nematoda</taxon>
        <taxon>Chromadorea</taxon>
        <taxon>Rhabditida</taxon>
        <taxon>Rhabditina</taxon>
        <taxon>Rhabditomorpha</taxon>
        <taxon>Rhabditoidea</taxon>
        <taxon>Rhabditidae</taxon>
        <taxon>Peloderinae</taxon>
        <taxon>Caenorhabditis</taxon>
    </lineage>
</organism>
<gene>
    <name evidence="1" type="ORF">FL82_11866</name>
</gene>
<dbReference type="Proteomes" id="UP000216624">
    <property type="component" value="Unassembled WGS sequence"/>
</dbReference>
<proteinExistence type="predicted"/>
<protein>
    <submittedName>
        <fullName evidence="1">Uncharacterized protein</fullName>
    </submittedName>
</protein>
<dbReference type="GO" id="GO:0070847">
    <property type="term" value="C:core mediator complex"/>
    <property type="evidence" value="ECO:0007669"/>
    <property type="project" value="TreeGrafter"/>
</dbReference>
<dbReference type="EMBL" id="NMWX01000827">
    <property type="protein sequence ID" value="OZF76187.1"/>
    <property type="molecule type" value="Genomic_DNA"/>
</dbReference>
<dbReference type="HOGENOM" id="CLU_832182_0_0_1"/>
<dbReference type="OMA" id="HQISKHN"/>
<dbReference type="CTD" id="9820883"/>
<evidence type="ECO:0000313" key="2">
    <source>
        <dbReference type="Proteomes" id="UP000216624"/>
    </source>
</evidence>
<feature type="non-terminal residue" evidence="1">
    <location>
        <position position="1"/>
    </location>
</feature>
<dbReference type="InterPro" id="IPR019258">
    <property type="entry name" value="Mediator_Med4"/>
</dbReference>
<dbReference type="KEGG" id="crq:GCK72_005923"/>
<accession>A0A260YS02</accession>
<reference evidence="1" key="1">
    <citation type="submission" date="2017-08" db="EMBL/GenBank/DDBJ databases">
        <authorList>
            <person name="de Groot N.N."/>
        </authorList>
    </citation>
    <scope>NUCLEOTIDE SEQUENCE [LARGE SCALE GENOMIC DNA]</scope>
    <source>
        <strain evidence="1">PX439</strain>
    </source>
</reference>
<name>A0A260YS02_CAERE</name>
<dbReference type="GO" id="GO:0006357">
    <property type="term" value="P:regulation of transcription by RNA polymerase II"/>
    <property type="evidence" value="ECO:0007669"/>
    <property type="project" value="InterPro"/>
</dbReference>
<comment type="caution">
    <text evidence="1">The sequence shown here is derived from an EMBL/GenBank/DDBJ whole genome shotgun (WGS) entry which is preliminary data.</text>
</comment>
<dbReference type="GO" id="GO:0016592">
    <property type="term" value="C:mediator complex"/>
    <property type="evidence" value="ECO:0007669"/>
    <property type="project" value="InterPro"/>
</dbReference>
<dbReference type="PANTHER" id="PTHR13208:SF2">
    <property type="entry name" value="MEDIATOR OF RNA POLYMERASE II TRANSCRIPTION SUBUNIT 4"/>
    <property type="match status" value="1"/>
</dbReference>